<protein>
    <submittedName>
        <fullName evidence="6">Uncharacterized protein</fullName>
    </submittedName>
</protein>
<dbReference type="InterPro" id="IPR039297">
    <property type="entry name" value="COX7a"/>
</dbReference>
<evidence type="ECO:0000256" key="1">
    <source>
        <dbReference type="ARBA" id="ARBA00004273"/>
    </source>
</evidence>
<dbReference type="GO" id="GO:0005743">
    <property type="term" value="C:mitochondrial inner membrane"/>
    <property type="evidence" value="ECO:0007669"/>
    <property type="project" value="UniProtKB-SubCell"/>
</dbReference>
<organism evidence="6 7">
    <name type="scientific">Lentinus brumalis</name>
    <dbReference type="NCBI Taxonomy" id="2498619"/>
    <lineage>
        <taxon>Eukaryota</taxon>
        <taxon>Fungi</taxon>
        <taxon>Dikarya</taxon>
        <taxon>Basidiomycota</taxon>
        <taxon>Agaricomycotina</taxon>
        <taxon>Agaricomycetes</taxon>
        <taxon>Polyporales</taxon>
        <taxon>Polyporaceae</taxon>
        <taxon>Lentinus</taxon>
    </lineage>
</organism>
<evidence type="ECO:0000256" key="3">
    <source>
        <dbReference type="ARBA" id="ARBA00023128"/>
    </source>
</evidence>
<keyword evidence="2" id="KW-0999">Mitochondrion inner membrane</keyword>
<keyword evidence="5" id="KW-0812">Transmembrane</keyword>
<comment type="subcellular location">
    <subcellularLocation>
        <location evidence="1">Mitochondrion inner membrane</location>
    </subcellularLocation>
</comment>
<sequence>MLNALVNKPNHVVERQKLVQSQHIPIYYRLPRSKIYVRAYYAIFTVGMLSSAYGAFELIRGKPASE</sequence>
<dbReference type="EMBL" id="KZ857386">
    <property type="protein sequence ID" value="RDX53830.1"/>
    <property type="molecule type" value="Genomic_DNA"/>
</dbReference>
<accession>A0A371DMR3</accession>
<gene>
    <name evidence="6" type="ORF">OH76DRAFT_1479601</name>
</gene>
<feature type="transmembrane region" description="Helical" evidence="5">
    <location>
        <begin position="39"/>
        <end position="56"/>
    </location>
</feature>
<keyword evidence="5" id="KW-1133">Transmembrane helix</keyword>
<dbReference type="Pfam" id="PF02238">
    <property type="entry name" value="COX7a"/>
    <property type="match status" value="1"/>
</dbReference>
<keyword evidence="4 5" id="KW-0472">Membrane</keyword>
<keyword evidence="7" id="KW-1185">Reference proteome</keyword>
<evidence type="ECO:0000256" key="4">
    <source>
        <dbReference type="ARBA" id="ARBA00023136"/>
    </source>
</evidence>
<evidence type="ECO:0000313" key="7">
    <source>
        <dbReference type="Proteomes" id="UP000256964"/>
    </source>
</evidence>
<keyword evidence="3" id="KW-0496">Mitochondrion</keyword>
<dbReference type="AlphaFoldDB" id="A0A371DMR3"/>
<name>A0A371DMR3_9APHY</name>
<evidence type="ECO:0000256" key="2">
    <source>
        <dbReference type="ARBA" id="ARBA00022792"/>
    </source>
</evidence>
<dbReference type="STRING" id="139420.A0A371DMR3"/>
<evidence type="ECO:0000256" key="5">
    <source>
        <dbReference type="SAM" id="Phobius"/>
    </source>
</evidence>
<dbReference type="OrthoDB" id="5511599at2759"/>
<proteinExistence type="predicted"/>
<reference evidence="6 7" key="1">
    <citation type="journal article" date="2018" name="Biotechnol. Biofuels">
        <title>Integrative visual omics of the white-rot fungus Polyporus brumalis exposes the biotechnological potential of its oxidative enzymes for delignifying raw plant biomass.</title>
        <authorList>
            <person name="Miyauchi S."/>
            <person name="Rancon A."/>
            <person name="Drula E."/>
            <person name="Hage H."/>
            <person name="Chaduli D."/>
            <person name="Favel A."/>
            <person name="Grisel S."/>
            <person name="Henrissat B."/>
            <person name="Herpoel-Gimbert I."/>
            <person name="Ruiz-Duenas F.J."/>
            <person name="Chevret D."/>
            <person name="Hainaut M."/>
            <person name="Lin J."/>
            <person name="Wang M."/>
            <person name="Pangilinan J."/>
            <person name="Lipzen A."/>
            <person name="Lesage-Meessen L."/>
            <person name="Navarro D."/>
            <person name="Riley R."/>
            <person name="Grigoriev I.V."/>
            <person name="Zhou S."/>
            <person name="Raouche S."/>
            <person name="Rosso M.N."/>
        </authorList>
    </citation>
    <scope>NUCLEOTIDE SEQUENCE [LARGE SCALE GENOMIC DNA]</scope>
    <source>
        <strain evidence="6 7">BRFM 1820</strain>
    </source>
</reference>
<dbReference type="Proteomes" id="UP000256964">
    <property type="component" value="Unassembled WGS sequence"/>
</dbReference>
<evidence type="ECO:0000313" key="6">
    <source>
        <dbReference type="EMBL" id="RDX53830.1"/>
    </source>
</evidence>